<comment type="caution">
    <text evidence="1">The sequence shown here is derived from an EMBL/GenBank/DDBJ whole genome shotgun (WGS) entry which is preliminary data.</text>
</comment>
<gene>
    <name evidence="1" type="ORF">Ccrd_026059</name>
</gene>
<dbReference type="Gene3D" id="1.10.560.10">
    <property type="entry name" value="GroEL-like equatorial domain"/>
    <property type="match status" value="1"/>
</dbReference>
<dbReference type="AlphaFoldDB" id="A0A103SVK1"/>
<dbReference type="InterPro" id="IPR027413">
    <property type="entry name" value="GROEL-like_equatorial_sf"/>
</dbReference>
<accession>A0A103SVK1</accession>
<dbReference type="SUPFAM" id="SSF48592">
    <property type="entry name" value="GroEL equatorial domain-like"/>
    <property type="match status" value="1"/>
</dbReference>
<name>A0A103SVK1_CYNCS</name>
<protein>
    <submittedName>
        <fullName evidence="1">Chaperonin Cpn60/TCP-1</fullName>
    </submittedName>
</protein>
<dbReference type="Proteomes" id="UP000243975">
    <property type="component" value="Unassembled WGS sequence"/>
</dbReference>
<proteinExistence type="predicted"/>
<organism evidence="1 2">
    <name type="scientific">Cynara cardunculus var. scolymus</name>
    <name type="common">Globe artichoke</name>
    <name type="synonym">Cynara scolymus</name>
    <dbReference type="NCBI Taxonomy" id="59895"/>
    <lineage>
        <taxon>Eukaryota</taxon>
        <taxon>Viridiplantae</taxon>
        <taxon>Streptophyta</taxon>
        <taxon>Embryophyta</taxon>
        <taxon>Tracheophyta</taxon>
        <taxon>Spermatophyta</taxon>
        <taxon>Magnoliopsida</taxon>
        <taxon>eudicotyledons</taxon>
        <taxon>Gunneridae</taxon>
        <taxon>Pentapetalae</taxon>
        <taxon>asterids</taxon>
        <taxon>campanulids</taxon>
        <taxon>Asterales</taxon>
        <taxon>Asteraceae</taxon>
        <taxon>Carduoideae</taxon>
        <taxon>Cardueae</taxon>
        <taxon>Carduinae</taxon>
        <taxon>Cynara</taxon>
    </lineage>
</organism>
<evidence type="ECO:0000313" key="2">
    <source>
        <dbReference type="Proteomes" id="UP000243975"/>
    </source>
</evidence>
<keyword evidence="2" id="KW-1185">Reference proteome</keyword>
<feature type="non-terminal residue" evidence="1">
    <location>
        <position position="1"/>
    </location>
</feature>
<dbReference type="Gramene" id="KVG97026">
    <property type="protein sequence ID" value="KVG97026"/>
    <property type="gene ID" value="Ccrd_026059"/>
</dbReference>
<reference evidence="1 2" key="1">
    <citation type="journal article" date="2016" name="Sci. Rep.">
        <title>The genome sequence of the outbreeding globe artichoke constructed de novo incorporating a phase-aware low-pass sequencing strategy of F1 progeny.</title>
        <authorList>
            <person name="Scaglione D."/>
            <person name="Reyes-Chin-Wo S."/>
            <person name="Acquadro A."/>
            <person name="Froenicke L."/>
            <person name="Portis E."/>
            <person name="Beitel C."/>
            <person name="Tirone M."/>
            <person name="Mauro R."/>
            <person name="Lo Monaco A."/>
            <person name="Mauromicale G."/>
            <person name="Faccioli P."/>
            <person name="Cattivelli L."/>
            <person name="Rieseberg L."/>
            <person name="Michelmore R."/>
            <person name="Lanteri S."/>
        </authorList>
    </citation>
    <scope>NUCLEOTIDE SEQUENCE [LARGE SCALE GENOMIC DNA]</scope>
    <source>
        <strain evidence="1">2C</strain>
    </source>
</reference>
<evidence type="ECO:0000313" key="1">
    <source>
        <dbReference type="EMBL" id="KVG97026.1"/>
    </source>
</evidence>
<dbReference type="EMBL" id="LEKV01007320">
    <property type="protein sequence ID" value="KVG97026.1"/>
    <property type="molecule type" value="Genomic_DNA"/>
</dbReference>
<sequence>MNKMVINHLDKLFVTSDTATIHPAVKTFGFGRESPAGGNWYGANLTVSFVGELLQGAEDLIRMGLHLSEIIIENTKATNKVLLLGFLEVVAQELESACRI</sequence>
<dbReference type="STRING" id="59895.A0A103SVK1"/>